<evidence type="ECO:0008006" key="3">
    <source>
        <dbReference type="Google" id="ProtNLM"/>
    </source>
</evidence>
<evidence type="ECO:0000313" key="1">
    <source>
        <dbReference type="EMBL" id="EIW19900.1"/>
    </source>
</evidence>
<dbReference type="AlphaFoldDB" id="I8RM90"/>
<protein>
    <recommendedName>
        <fullName evidence="3">DUF4376 domain-containing protein</fullName>
    </recommendedName>
</protein>
<proteinExistence type="predicted"/>
<comment type="caution">
    <text evidence="1">The sequence shown here is derived from an EMBL/GenBank/DDBJ whole genome shotgun (WGS) entry which is preliminary data.</text>
</comment>
<sequence length="198" mass="21712">MYLATFDNQGNRITSYVVGMHKDIPADAVQISDEDQALYATNEYIRVDGKPVKRPVYVPTIQELQVAKLAELDQAAATAYEAGFYSAATGTELCYDSDVETQKLLNGMYARTLESDWGTKVRYPGAAPAGKAPIRARPTKEAAVTEKEVQLLDAGELKTLIDDLDSYLYSVKLVLWQKQAALKAATTVAEVTAITWPV</sequence>
<dbReference type="PATRIC" id="fig|1149862.3.peg.1052"/>
<dbReference type="Proteomes" id="UP000004324">
    <property type="component" value="Unassembled WGS sequence"/>
</dbReference>
<name>I8RM90_9FIRM</name>
<organism evidence="1 2">
    <name type="scientific">Pelosinus fermentans B4</name>
    <dbReference type="NCBI Taxonomy" id="1149862"/>
    <lineage>
        <taxon>Bacteria</taxon>
        <taxon>Bacillati</taxon>
        <taxon>Bacillota</taxon>
        <taxon>Negativicutes</taxon>
        <taxon>Selenomonadales</taxon>
        <taxon>Sporomusaceae</taxon>
        <taxon>Pelosinus</taxon>
    </lineage>
</organism>
<gene>
    <name evidence="1" type="ORF">FB4_0151</name>
</gene>
<evidence type="ECO:0000313" key="2">
    <source>
        <dbReference type="Proteomes" id="UP000004324"/>
    </source>
</evidence>
<reference evidence="1 2" key="1">
    <citation type="journal article" date="2012" name="J. Bacteriol.">
        <title>Draft Genome Sequences for Two Metal-Reducing Pelosinus fermentans Strains Isolated from a Cr(VI)-Contaminated Site and for Type Strain R7.</title>
        <authorList>
            <person name="Brown S.D."/>
            <person name="Podar M."/>
            <person name="Klingeman D.M."/>
            <person name="Johnson C.M."/>
            <person name="Yang Z.K."/>
            <person name="Utturkar S.M."/>
            <person name="Land M.L."/>
            <person name="Mosher J.J."/>
            <person name="Hurt R.A.Jr."/>
            <person name="Phelps T.J."/>
            <person name="Palumbo A.V."/>
            <person name="Arkin A.P."/>
            <person name="Hazen T.C."/>
            <person name="Elias D.A."/>
        </authorList>
    </citation>
    <scope>NUCLEOTIDE SEQUENCE [LARGE SCALE GENOMIC DNA]</scope>
    <source>
        <strain evidence="1 2">B4</strain>
    </source>
</reference>
<dbReference type="OrthoDB" id="1685143at2"/>
<accession>I8RM90</accession>
<dbReference type="RefSeq" id="WP_007931982.1">
    <property type="nucleotide sequence ID" value="NZ_AKVJ01000011.1"/>
</dbReference>
<keyword evidence="2" id="KW-1185">Reference proteome</keyword>
<dbReference type="EMBL" id="AKVJ01000011">
    <property type="protein sequence ID" value="EIW19900.1"/>
    <property type="molecule type" value="Genomic_DNA"/>
</dbReference>